<reference evidence="2 3" key="1">
    <citation type="submission" date="2024-01" db="EMBL/GenBank/DDBJ databases">
        <title>The genomes of 5 underutilized Papilionoideae crops provide insights into root nodulation and disease resistanc.</title>
        <authorList>
            <person name="Jiang F."/>
        </authorList>
    </citation>
    <scope>NUCLEOTIDE SEQUENCE [LARGE SCALE GENOMIC DNA]</scope>
    <source>
        <strain evidence="2">DUOXIRENSHENG_FW03</strain>
        <tissue evidence="2">Leaves</tissue>
    </source>
</reference>
<name>A0AAN9T2K3_PSOTE</name>
<accession>A0AAN9T2K3</accession>
<gene>
    <name evidence="2" type="ORF">VNO78_03645</name>
</gene>
<evidence type="ECO:0000256" key="1">
    <source>
        <dbReference type="SAM" id="MobiDB-lite"/>
    </source>
</evidence>
<feature type="region of interest" description="Disordered" evidence="1">
    <location>
        <begin position="76"/>
        <end position="141"/>
    </location>
</feature>
<comment type="caution">
    <text evidence="2">The sequence shown here is derived from an EMBL/GenBank/DDBJ whole genome shotgun (WGS) entry which is preliminary data.</text>
</comment>
<evidence type="ECO:0000313" key="2">
    <source>
        <dbReference type="EMBL" id="KAK7412195.1"/>
    </source>
</evidence>
<evidence type="ECO:0000313" key="3">
    <source>
        <dbReference type="Proteomes" id="UP001386955"/>
    </source>
</evidence>
<proteinExistence type="predicted"/>
<feature type="compositionally biased region" description="Polar residues" evidence="1">
    <location>
        <begin position="113"/>
        <end position="122"/>
    </location>
</feature>
<dbReference type="Proteomes" id="UP001386955">
    <property type="component" value="Unassembled WGS sequence"/>
</dbReference>
<organism evidence="2 3">
    <name type="scientific">Psophocarpus tetragonolobus</name>
    <name type="common">Winged bean</name>
    <name type="synonym">Dolichos tetragonolobus</name>
    <dbReference type="NCBI Taxonomy" id="3891"/>
    <lineage>
        <taxon>Eukaryota</taxon>
        <taxon>Viridiplantae</taxon>
        <taxon>Streptophyta</taxon>
        <taxon>Embryophyta</taxon>
        <taxon>Tracheophyta</taxon>
        <taxon>Spermatophyta</taxon>
        <taxon>Magnoliopsida</taxon>
        <taxon>eudicotyledons</taxon>
        <taxon>Gunneridae</taxon>
        <taxon>Pentapetalae</taxon>
        <taxon>rosids</taxon>
        <taxon>fabids</taxon>
        <taxon>Fabales</taxon>
        <taxon>Fabaceae</taxon>
        <taxon>Papilionoideae</taxon>
        <taxon>50 kb inversion clade</taxon>
        <taxon>NPAAA clade</taxon>
        <taxon>indigoferoid/millettioid clade</taxon>
        <taxon>Phaseoleae</taxon>
        <taxon>Psophocarpus</taxon>
    </lineage>
</organism>
<sequence length="141" mass="15732">MRHCHMREPLPYARISNSKPRHSMLETILYHALRVPSHPHAGNASLASIHVITVGPNPLSNPKCTTHSPQIHFKLKSKSKHGPLPSSGSHKDTWKHHKITTLRARSHEKASRSTHGQISSPLRSGHSPLSFLAQIRVTQEP</sequence>
<keyword evidence="3" id="KW-1185">Reference proteome</keyword>
<feature type="compositionally biased region" description="Basic residues" evidence="1">
    <location>
        <begin position="93"/>
        <end position="104"/>
    </location>
</feature>
<dbReference type="EMBL" id="JAYMYS010000001">
    <property type="protein sequence ID" value="KAK7412195.1"/>
    <property type="molecule type" value="Genomic_DNA"/>
</dbReference>
<dbReference type="AlphaFoldDB" id="A0AAN9T2K3"/>
<protein>
    <submittedName>
        <fullName evidence="2">Uncharacterized protein</fullName>
    </submittedName>
</protein>